<name>A0A6G7XII3_9MICO</name>
<dbReference type="RefSeq" id="WP_166292515.1">
    <property type="nucleotide sequence ID" value="NZ_CP049863.1"/>
</dbReference>
<dbReference type="AlphaFoldDB" id="A0A6G7XII3"/>
<gene>
    <name evidence="1" type="ORF">G7068_13950</name>
</gene>
<sequence>MSENFGPIEFVVILVPNGDTIPAVTTAIAKQFEASSVRLLDAVAISRSEAGELDFEEITGSALGPLLLAAEGITSDEDALHLAATLSAGESALLLAVESTWLKELTVAAAAAGGDVIHADRIPAAIVNAAAAVID</sequence>
<dbReference type="InterPro" id="IPR046288">
    <property type="entry name" value="DUF6325"/>
</dbReference>
<evidence type="ECO:0008006" key="3">
    <source>
        <dbReference type="Google" id="ProtNLM"/>
    </source>
</evidence>
<dbReference type="EMBL" id="CP049863">
    <property type="protein sequence ID" value="QIK64178.1"/>
    <property type="molecule type" value="Genomic_DNA"/>
</dbReference>
<reference evidence="1 2" key="1">
    <citation type="submission" date="2020-03" db="EMBL/GenBank/DDBJ databases">
        <title>Leucobacter sp. nov., isolated from beetles.</title>
        <authorList>
            <person name="Hyun D.-W."/>
            <person name="Bae J.-W."/>
        </authorList>
    </citation>
    <scope>NUCLEOTIDE SEQUENCE [LARGE SCALE GENOMIC DNA]</scope>
    <source>
        <strain evidence="1 2">HDW9C</strain>
    </source>
</reference>
<dbReference type="Pfam" id="PF19850">
    <property type="entry name" value="DUF6325"/>
    <property type="match status" value="1"/>
</dbReference>
<protein>
    <recommendedName>
        <fullName evidence="3">DUF1269 domain-containing protein</fullName>
    </recommendedName>
</protein>
<organism evidence="1 2">
    <name type="scientific">Leucobacter viscericola</name>
    <dbReference type="NCBI Taxonomy" id="2714935"/>
    <lineage>
        <taxon>Bacteria</taxon>
        <taxon>Bacillati</taxon>
        <taxon>Actinomycetota</taxon>
        <taxon>Actinomycetes</taxon>
        <taxon>Micrococcales</taxon>
        <taxon>Microbacteriaceae</taxon>
        <taxon>Leucobacter</taxon>
    </lineage>
</organism>
<evidence type="ECO:0000313" key="2">
    <source>
        <dbReference type="Proteomes" id="UP000502677"/>
    </source>
</evidence>
<keyword evidence="2" id="KW-1185">Reference proteome</keyword>
<accession>A0A6G7XII3</accession>
<proteinExistence type="predicted"/>
<dbReference type="KEGG" id="lvi:G7068_13950"/>
<evidence type="ECO:0000313" key="1">
    <source>
        <dbReference type="EMBL" id="QIK64178.1"/>
    </source>
</evidence>
<dbReference type="Proteomes" id="UP000502677">
    <property type="component" value="Chromosome"/>
</dbReference>